<accession>A0A1B9F385</accession>
<name>A0A1B9F385_9BACT</name>
<gene>
    <name evidence="1" type="ORF">DBT_2255</name>
</gene>
<proteinExistence type="predicted"/>
<organism evidence="1 2">
    <name type="scientific">Dissulfuribacter thermophilus</name>
    <dbReference type="NCBI Taxonomy" id="1156395"/>
    <lineage>
        <taxon>Bacteria</taxon>
        <taxon>Pseudomonadati</taxon>
        <taxon>Thermodesulfobacteriota</taxon>
        <taxon>Dissulfuribacteria</taxon>
        <taxon>Dissulfuribacterales</taxon>
        <taxon>Dissulfuribacteraceae</taxon>
        <taxon>Dissulfuribacter</taxon>
    </lineage>
</organism>
<protein>
    <submittedName>
        <fullName evidence="1">Protein belonging to Uncharacterized protein family UPF0153</fullName>
    </submittedName>
</protein>
<evidence type="ECO:0000313" key="2">
    <source>
        <dbReference type="Proteomes" id="UP000093080"/>
    </source>
</evidence>
<dbReference type="STRING" id="1156395.DBT_2255"/>
<keyword evidence="2" id="KW-1185">Reference proteome</keyword>
<sequence length="218" mass="24737">MLMTNFIEALYEFYDDFLKGYAFSCAAGCSTCCTTNVVTTTMEVDYLMEKAGNRVRDALREIDLDDTFGYRPSISINESASYYLKEQYPPEDTGVHTKGICPLLSQEGLCSVYQFRPFSCRAMTSTKPCDPGEGAEMDPFLITVNLSIQQIIEHVDSKGFTGNLWDVVNYHETKATLNLIRNRPFPGFLVPPQERGRFLAFTRRLKKRTGIELMLQTP</sequence>
<evidence type="ECO:0000313" key="1">
    <source>
        <dbReference type="EMBL" id="OCC14382.1"/>
    </source>
</evidence>
<dbReference type="AlphaFoldDB" id="A0A1B9F385"/>
<comment type="caution">
    <text evidence="1">The sequence shown here is derived from an EMBL/GenBank/DDBJ whole genome shotgun (WGS) entry which is preliminary data.</text>
</comment>
<dbReference type="OrthoDB" id="9779822at2"/>
<reference evidence="1 2" key="1">
    <citation type="submission" date="2016-06" db="EMBL/GenBank/DDBJ databases">
        <title>Respiratory ammonification of nitrate coupled to the oxidation of elemental sulfur in deep-sea autotrophic thermophilic bacteria.</title>
        <authorList>
            <person name="Slobodkina G.B."/>
            <person name="Mardanov A.V."/>
            <person name="Ravin N.V."/>
            <person name="Frolova A.A."/>
            <person name="Viryasiv M.B."/>
            <person name="Chernyh N.A."/>
            <person name="Bonch-Osmolovskaya E.A."/>
            <person name="Slobodkin A.I."/>
        </authorList>
    </citation>
    <scope>NUCLEOTIDE SEQUENCE [LARGE SCALE GENOMIC DNA]</scope>
    <source>
        <strain evidence="1 2">S69</strain>
    </source>
</reference>
<dbReference type="Proteomes" id="UP000093080">
    <property type="component" value="Unassembled WGS sequence"/>
</dbReference>
<dbReference type="InterPro" id="IPR005358">
    <property type="entry name" value="Puta_zinc/iron-chelating_dom"/>
</dbReference>
<dbReference type="Pfam" id="PF03692">
    <property type="entry name" value="CxxCxxCC"/>
    <property type="match status" value="1"/>
</dbReference>
<dbReference type="EMBL" id="MAGO01000013">
    <property type="protein sequence ID" value="OCC14382.1"/>
    <property type="molecule type" value="Genomic_DNA"/>
</dbReference>
<dbReference type="RefSeq" id="WP_067620362.1">
    <property type="nucleotide sequence ID" value="NZ_MAGO01000013.1"/>
</dbReference>